<dbReference type="SMART" id="SM00283">
    <property type="entry name" value="MA"/>
    <property type="match status" value="1"/>
</dbReference>
<keyword evidence="9" id="KW-1185">Reference proteome</keyword>
<dbReference type="GO" id="GO:0016020">
    <property type="term" value="C:membrane"/>
    <property type="evidence" value="ECO:0007669"/>
    <property type="project" value="UniProtKB-SubCell"/>
</dbReference>
<comment type="subcellular location">
    <subcellularLocation>
        <location evidence="1">Membrane</location>
    </subcellularLocation>
</comment>
<dbReference type="Proteomes" id="UP000474757">
    <property type="component" value="Unassembled WGS sequence"/>
</dbReference>
<evidence type="ECO:0000256" key="3">
    <source>
        <dbReference type="ARBA" id="ARBA00029447"/>
    </source>
</evidence>
<feature type="domain" description="Methyl-accepting transducer" evidence="6">
    <location>
        <begin position="187"/>
        <end position="416"/>
    </location>
</feature>
<dbReference type="PANTHER" id="PTHR43531:SF11">
    <property type="entry name" value="METHYL-ACCEPTING CHEMOTAXIS PROTEIN 3"/>
    <property type="match status" value="1"/>
</dbReference>
<evidence type="ECO:0000256" key="5">
    <source>
        <dbReference type="SAM" id="Phobius"/>
    </source>
</evidence>
<evidence type="ECO:0000313" key="8">
    <source>
        <dbReference type="EMBL" id="NDV01843.1"/>
    </source>
</evidence>
<dbReference type="Pfam" id="PF00015">
    <property type="entry name" value="MCPsignal"/>
    <property type="match status" value="1"/>
</dbReference>
<organism evidence="8 9">
    <name type="scientific">Pseudoroseicyclus tamaricis</name>
    <dbReference type="NCBI Taxonomy" id="2705421"/>
    <lineage>
        <taxon>Bacteria</taxon>
        <taxon>Pseudomonadati</taxon>
        <taxon>Pseudomonadota</taxon>
        <taxon>Alphaproteobacteria</taxon>
        <taxon>Rhodobacterales</taxon>
        <taxon>Paracoccaceae</taxon>
        <taxon>Pseudoroseicyclus</taxon>
    </lineage>
</organism>
<dbReference type="Gene3D" id="1.10.287.950">
    <property type="entry name" value="Methyl-accepting chemotaxis protein"/>
    <property type="match status" value="1"/>
</dbReference>
<evidence type="ECO:0000256" key="2">
    <source>
        <dbReference type="ARBA" id="ARBA00022500"/>
    </source>
</evidence>
<dbReference type="GO" id="GO:0004888">
    <property type="term" value="F:transmembrane signaling receptor activity"/>
    <property type="evidence" value="ECO:0007669"/>
    <property type="project" value="InterPro"/>
</dbReference>
<protein>
    <submittedName>
        <fullName evidence="8">Methyl-accepting chemotaxis protein</fullName>
    </submittedName>
</protein>
<keyword evidence="5" id="KW-1133">Transmembrane helix</keyword>
<dbReference type="EMBL" id="JAAGAB010000003">
    <property type="protein sequence ID" value="NDV01843.1"/>
    <property type="molecule type" value="Genomic_DNA"/>
</dbReference>
<reference evidence="8 9" key="1">
    <citation type="submission" date="2020-02" db="EMBL/GenBank/DDBJ databases">
        <title>Pseudoroseicyclus tamarix, sp. nov., isolated from offshore sediment of a Tamarix chinensis forest.</title>
        <authorList>
            <person name="Gai Y."/>
        </authorList>
    </citation>
    <scope>NUCLEOTIDE SEQUENCE [LARGE SCALE GENOMIC DNA]</scope>
    <source>
        <strain evidence="8 9">CLL3-39</strain>
    </source>
</reference>
<dbReference type="GO" id="GO:0007165">
    <property type="term" value="P:signal transduction"/>
    <property type="evidence" value="ECO:0007669"/>
    <property type="project" value="UniProtKB-KW"/>
</dbReference>
<dbReference type="InterPro" id="IPR051310">
    <property type="entry name" value="MCP_chemotaxis"/>
</dbReference>
<feature type="transmembrane region" description="Helical" evidence="5">
    <location>
        <begin position="46"/>
        <end position="70"/>
    </location>
</feature>
<dbReference type="InterPro" id="IPR003660">
    <property type="entry name" value="HAMP_dom"/>
</dbReference>
<evidence type="ECO:0000256" key="1">
    <source>
        <dbReference type="ARBA" id="ARBA00004370"/>
    </source>
</evidence>
<dbReference type="SMART" id="SM00304">
    <property type="entry name" value="HAMP"/>
    <property type="match status" value="2"/>
</dbReference>
<dbReference type="PANTHER" id="PTHR43531">
    <property type="entry name" value="PROTEIN ICFG"/>
    <property type="match status" value="1"/>
</dbReference>
<dbReference type="GO" id="GO:0006935">
    <property type="term" value="P:chemotaxis"/>
    <property type="evidence" value="ECO:0007669"/>
    <property type="project" value="UniProtKB-KW"/>
</dbReference>
<name>A0A6B2JK65_9RHOB</name>
<dbReference type="CDD" id="cd11386">
    <property type="entry name" value="MCP_signal"/>
    <property type="match status" value="1"/>
</dbReference>
<comment type="similarity">
    <text evidence="3">Belongs to the methyl-accepting chemotaxis (MCP) protein family.</text>
</comment>
<dbReference type="PROSITE" id="PS50111">
    <property type="entry name" value="CHEMOTAXIS_TRANSDUC_2"/>
    <property type="match status" value="1"/>
</dbReference>
<dbReference type="PROSITE" id="PS50885">
    <property type="entry name" value="HAMP"/>
    <property type="match status" value="2"/>
</dbReference>
<evidence type="ECO:0000259" key="6">
    <source>
        <dbReference type="PROSITE" id="PS50111"/>
    </source>
</evidence>
<dbReference type="Pfam" id="PF00672">
    <property type="entry name" value="HAMP"/>
    <property type="match status" value="1"/>
</dbReference>
<evidence type="ECO:0000259" key="7">
    <source>
        <dbReference type="PROSITE" id="PS50885"/>
    </source>
</evidence>
<dbReference type="InterPro" id="IPR004090">
    <property type="entry name" value="Chemotax_Me-accpt_rcpt"/>
</dbReference>
<keyword evidence="5" id="KW-0812">Transmembrane</keyword>
<dbReference type="InterPro" id="IPR004089">
    <property type="entry name" value="MCPsignal_dom"/>
</dbReference>
<accession>A0A6B2JK65</accession>
<proteinExistence type="inferred from homology"/>
<feature type="domain" description="HAMP" evidence="7">
    <location>
        <begin position="130"/>
        <end position="182"/>
    </location>
</feature>
<gene>
    <name evidence="8" type="ORF">GZA08_12800</name>
</gene>
<dbReference type="FunFam" id="1.10.287.950:FF:000001">
    <property type="entry name" value="Methyl-accepting chemotaxis sensory transducer"/>
    <property type="match status" value="1"/>
</dbReference>
<dbReference type="AlphaFoldDB" id="A0A6B2JK65"/>
<dbReference type="SUPFAM" id="SSF58104">
    <property type="entry name" value="Methyl-accepting chemotaxis protein (MCP) signaling domain"/>
    <property type="match status" value="1"/>
</dbReference>
<sequence length="512" mass="53496">MGLTGLGGDDVFAYASRLNFHDTEWEVVAQQDEAVIYATLHSLRNLFIGATAVVTALLCLVNWASITYITRGLTRVREAMGQVSGGNYASPVPDAERGDEIGEIAQELVDFRDRLRLADQERAEAARREAEQAEVVDALSRGLGSLAEGDLTQRLETPFSADYEALRENFNRTLANLSSVIDQVVETAGSINHGSAEISQASDDLSSRTETQAATLEETATALDQLTTSVVAAAGNAKSVETVVGEARGEARRSGEIVQSAVAAMTAIEASSEQISQIIGVIDDIAFQTNLLALNAGVEAARAGEAGKGFAVVASEVRALAQRSSDAAKEIKDLISGSSEQVESGVKLVGKAGEALNAIAERVNNISGLITEIASGAVEQSTGLGEINTGVGQLDQVTQQNAAMVEQATAASHILKKDAQTLTGLVQRFVTAPGGAGLATLSAAPAPAALPAPEPAPATHEAYREAPREILREGPHRSPRELTGHGAADDIEPLPIEAAIDGTNQAGIWQSF</sequence>
<evidence type="ECO:0000313" key="9">
    <source>
        <dbReference type="Proteomes" id="UP000474757"/>
    </source>
</evidence>
<keyword evidence="5" id="KW-0472">Membrane</keyword>
<comment type="caution">
    <text evidence="8">The sequence shown here is derived from an EMBL/GenBank/DDBJ whole genome shotgun (WGS) entry which is preliminary data.</text>
</comment>
<dbReference type="CDD" id="cd06225">
    <property type="entry name" value="HAMP"/>
    <property type="match status" value="1"/>
</dbReference>
<keyword evidence="2" id="KW-0145">Chemotaxis</keyword>
<feature type="domain" description="HAMP" evidence="7">
    <location>
        <begin position="67"/>
        <end position="120"/>
    </location>
</feature>
<dbReference type="Gene3D" id="6.10.340.10">
    <property type="match status" value="1"/>
</dbReference>
<dbReference type="PRINTS" id="PR00260">
    <property type="entry name" value="CHEMTRNSDUCR"/>
</dbReference>
<evidence type="ECO:0000256" key="4">
    <source>
        <dbReference type="PROSITE-ProRule" id="PRU00284"/>
    </source>
</evidence>
<dbReference type="SUPFAM" id="SSF158472">
    <property type="entry name" value="HAMP domain-like"/>
    <property type="match status" value="1"/>
</dbReference>
<keyword evidence="4" id="KW-0807">Transducer</keyword>